<dbReference type="EMBL" id="MT143120">
    <property type="protein sequence ID" value="QJA93077.1"/>
    <property type="molecule type" value="Genomic_DNA"/>
</dbReference>
<evidence type="ECO:0008006" key="2">
    <source>
        <dbReference type="Google" id="ProtNLM"/>
    </source>
</evidence>
<gene>
    <name evidence="1" type="ORF">MM415B04371_0010</name>
</gene>
<proteinExistence type="predicted"/>
<sequence length="113" mass="13235">MRILGFSKKWAKLNNDEFTTFRYRRKDAGLGRDWHNGETLKIVYHPRHEHEFLGIAQVIRKEPKQCQMITDEEAIADGFQDVGEMMDFLNPPTPAGMQIINKLTLMWLERSGE</sequence>
<reference evidence="1" key="1">
    <citation type="submission" date="2020-03" db="EMBL/GenBank/DDBJ databases">
        <title>The deep terrestrial virosphere.</title>
        <authorList>
            <person name="Holmfeldt K."/>
            <person name="Nilsson E."/>
            <person name="Simone D."/>
            <person name="Lopez-Fernandez M."/>
            <person name="Wu X."/>
            <person name="de Brujin I."/>
            <person name="Lundin D."/>
            <person name="Andersson A."/>
            <person name="Bertilsson S."/>
            <person name="Dopson M."/>
        </authorList>
    </citation>
    <scope>NUCLEOTIDE SEQUENCE</scope>
    <source>
        <strain evidence="1">MM415B04371</strain>
    </source>
</reference>
<name>A0A6M3LCY4_9ZZZZ</name>
<protein>
    <recommendedName>
        <fullName evidence="2">ASCH domain-containing protein</fullName>
    </recommendedName>
</protein>
<dbReference type="AlphaFoldDB" id="A0A6M3LCY4"/>
<accession>A0A6M3LCY4</accession>
<evidence type="ECO:0000313" key="1">
    <source>
        <dbReference type="EMBL" id="QJA93077.1"/>
    </source>
</evidence>
<organism evidence="1">
    <name type="scientific">viral metagenome</name>
    <dbReference type="NCBI Taxonomy" id="1070528"/>
    <lineage>
        <taxon>unclassified sequences</taxon>
        <taxon>metagenomes</taxon>
        <taxon>organismal metagenomes</taxon>
    </lineage>
</organism>